<accession>A0A5A7U088</accession>
<keyword evidence="8 12" id="KW-1133">Transmembrane helix</keyword>
<keyword evidence="3" id="KW-0050">Antiport</keyword>
<dbReference type="AlphaFoldDB" id="A0A5A7U088"/>
<evidence type="ECO:0000256" key="8">
    <source>
        <dbReference type="ARBA" id="ARBA00022989"/>
    </source>
</evidence>
<keyword evidence="4" id="KW-0633">Potassium transport</keyword>
<feature type="signal peptide" evidence="13">
    <location>
        <begin position="1"/>
        <end position="19"/>
    </location>
</feature>
<gene>
    <name evidence="14" type="ORF">E6C27_scaffold115G001180</name>
</gene>
<evidence type="ECO:0000256" key="7">
    <source>
        <dbReference type="ARBA" id="ARBA00022958"/>
    </source>
</evidence>
<keyword evidence="6" id="KW-0375">Hydrogen ion transport</keyword>
<evidence type="ECO:0000256" key="9">
    <source>
        <dbReference type="ARBA" id="ARBA00023065"/>
    </source>
</evidence>
<evidence type="ECO:0000313" key="15">
    <source>
        <dbReference type="Proteomes" id="UP000321393"/>
    </source>
</evidence>
<keyword evidence="7" id="KW-0630">Potassium</keyword>
<dbReference type="EMBL" id="SSTE01013117">
    <property type="protein sequence ID" value="KAA0047636.1"/>
    <property type="molecule type" value="Genomic_DNA"/>
</dbReference>
<comment type="caution">
    <text evidence="14">The sequence shown here is derived from an EMBL/GenBank/DDBJ whole genome shotgun (WGS) entry which is preliminary data.</text>
</comment>
<dbReference type="InterPro" id="IPR004282">
    <property type="entry name" value="CemA"/>
</dbReference>
<dbReference type="STRING" id="1194695.A0A5A7U088"/>
<comment type="similarity">
    <text evidence="11">Belongs to the CemA family.</text>
</comment>
<feature type="transmembrane region" description="Helical" evidence="12">
    <location>
        <begin position="91"/>
        <end position="113"/>
    </location>
</feature>
<keyword evidence="9" id="KW-0406">Ion transport</keyword>
<evidence type="ECO:0000256" key="11">
    <source>
        <dbReference type="ARBA" id="ARBA00043980"/>
    </source>
</evidence>
<feature type="chain" id="PRO_5022659501" evidence="13">
    <location>
        <begin position="20"/>
        <end position="231"/>
    </location>
</feature>
<keyword evidence="5 12" id="KW-0812">Transmembrane</keyword>
<evidence type="ECO:0000256" key="5">
    <source>
        <dbReference type="ARBA" id="ARBA00022692"/>
    </source>
</evidence>
<reference evidence="14 15" key="1">
    <citation type="submission" date="2019-08" db="EMBL/GenBank/DDBJ databases">
        <title>Draft genome sequences of two oriental melons (Cucumis melo L. var makuwa).</title>
        <authorList>
            <person name="Kwon S.-Y."/>
        </authorList>
    </citation>
    <scope>NUCLEOTIDE SEQUENCE [LARGE SCALE GENOMIC DNA]</scope>
    <source>
        <strain evidence="15">cv. SW 3</strain>
        <tissue evidence="14">Leaf</tissue>
    </source>
</reference>
<evidence type="ECO:0000256" key="2">
    <source>
        <dbReference type="ARBA" id="ARBA00022448"/>
    </source>
</evidence>
<evidence type="ECO:0000256" key="3">
    <source>
        <dbReference type="ARBA" id="ARBA00022449"/>
    </source>
</evidence>
<dbReference type="GO" id="GO:0016020">
    <property type="term" value="C:membrane"/>
    <property type="evidence" value="ECO:0007669"/>
    <property type="project" value="UniProtKB-SubCell"/>
</dbReference>
<organism evidence="14 15">
    <name type="scientific">Cucumis melo var. makuwa</name>
    <name type="common">Oriental melon</name>
    <dbReference type="NCBI Taxonomy" id="1194695"/>
    <lineage>
        <taxon>Eukaryota</taxon>
        <taxon>Viridiplantae</taxon>
        <taxon>Streptophyta</taxon>
        <taxon>Embryophyta</taxon>
        <taxon>Tracheophyta</taxon>
        <taxon>Spermatophyta</taxon>
        <taxon>Magnoliopsida</taxon>
        <taxon>eudicotyledons</taxon>
        <taxon>Gunneridae</taxon>
        <taxon>Pentapetalae</taxon>
        <taxon>rosids</taxon>
        <taxon>fabids</taxon>
        <taxon>Cucurbitales</taxon>
        <taxon>Cucurbitaceae</taxon>
        <taxon>Benincaseae</taxon>
        <taxon>Cucumis</taxon>
    </lineage>
</organism>
<dbReference type="OrthoDB" id="1748043at2759"/>
<evidence type="ECO:0000256" key="12">
    <source>
        <dbReference type="SAM" id="Phobius"/>
    </source>
</evidence>
<evidence type="ECO:0000256" key="13">
    <source>
        <dbReference type="SAM" id="SignalP"/>
    </source>
</evidence>
<dbReference type="GO" id="GO:0015297">
    <property type="term" value="F:antiporter activity"/>
    <property type="evidence" value="ECO:0007669"/>
    <property type="project" value="UniProtKB-KW"/>
</dbReference>
<name>A0A5A7U088_CUCMM</name>
<dbReference type="GO" id="GO:1902600">
    <property type="term" value="P:proton transmembrane transport"/>
    <property type="evidence" value="ECO:0007669"/>
    <property type="project" value="UniProtKB-KW"/>
</dbReference>
<proteinExistence type="inferred from homology"/>
<keyword evidence="13" id="KW-0732">Signal</keyword>
<evidence type="ECO:0000256" key="1">
    <source>
        <dbReference type="ARBA" id="ARBA00004141"/>
    </source>
</evidence>
<protein>
    <submittedName>
        <fullName evidence="14">Chloroplast envelope membrane protein</fullName>
    </submittedName>
</protein>
<feature type="transmembrane region" description="Helical" evidence="12">
    <location>
        <begin position="147"/>
        <end position="167"/>
    </location>
</feature>
<sequence>MGNLYLTVILLMALLSTQSPQLPSFFGAKFGKVLPGIKSIVCCIFLRGGKEVVDSVIFGNLVRSRVLFADLDEYSADCLHRKSRNHLTCSLPLGFLVLLAVLDLLNLVSWRVLQWLVPPTASVGLRRFPRPWFGMVRSKFLWKEAKFLTVLIIIPWALDFVVHDYVLMPFLDRYVKKVPLAAEMLDVRRNQKLEMVEELKIEKERFKLEMEIGKSPPLSDEELWWELRHRA</sequence>
<dbReference type="Proteomes" id="UP000321393">
    <property type="component" value="Unassembled WGS sequence"/>
</dbReference>
<dbReference type="PANTHER" id="PTHR33650">
    <property type="entry name" value="CHLOROPLAST ENVELOPE MEMBRANE PROTEIN-RELATED"/>
    <property type="match status" value="1"/>
</dbReference>
<evidence type="ECO:0000256" key="6">
    <source>
        <dbReference type="ARBA" id="ARBA00022781"/>
    </source>
</evidence>
<dbReference type="GO" id="GO:0006813">
    <property type="term" value="P:potassium ion transport"/>
    <property type="evidence" value="ECO:0007669"/>
    <property type="project" value="UniProtKB-KW"/>
</dbReference>
<evidence type="ECO:0000256" key="10">
    <source>
        <dbReference type="ARBA" id="ARBA00023136"/>
    </source>
</evidence>
<comment type="subcellular location">
    <subcellularLocation>
        <location evidence="1">Membrane</location>
        <topology evidence="1">Multi-pass membrane protein</topology>
    </subcellularLocation>
</comment>
<keyword evidence="10 12" id="KW-0472">Membrane</keyword>
<evidence type="ECO:0000256" key="4">
    <source>
        <dbReference type="ARBA" id="ARBA00022538"/>
    </source>
</evidence>
<dbReference type="Pfam" id="PF03040">
    <property type="entry name" value="CemA"/>
    <property type="match status" value="1"/>
</dbReference>
<keyword evidence="2" id="KW-0813">Transport</keyword>
<dbReference type="PANTHER" id="PTHR33650:SF1">
    <property type="entry name" value="CHLOROPLAST ENVELOPE MEMBRANE PROTEIN"/>
    <property type="match status" value="1"/>
</dbReference>
<evidence type="ECO:0000313" key="14">
    <source>
        <dbReference type="EMBL" id="KAA0047636.1"/>
    </source>
</evidence>